<evidence type="ECO:0000313" key="2">
    <source>
        <dbReference type="Proteomes" id="UP000815846"/>
    </source>
</evidence>
<proteinExistence type="predicted"/>
<protein>
    <submittedName>
        <fullName evidence="1">Uncharacterized protein</fullName>
    </submittedName>
</protein>
<accession>A0ABY3MVB1</accession>
<reference evidence="1 2" key="1">
    <citation type="submission" date="2019-08" db="EMBL/GenBank/DDBJ databases">
        <title>Microbe sample from Colwellia echini.</title>
        <authorList>
            <person name="Christiansen L."/>
            <person name="Pathiraja D."/>
            <person name="Schultz-Johansen M."/>
            <person name="Choi I.-G."/>
            <person name="Stougaard P."/>
        </authorList>
    </citation>
    <scope>NUCLEOTIDE SEQUENCE [LARGE SCALE GENOMIC DNA]</scope>
    <source>
        <strain evidence="1 2">A3</strain>
    </source>
</reference>
<dbReference type="EMBL" id="PJAI02000014">
    <property type="protein sequence ID" value="TYK65049.1"/>
    <property type="molecule type" value="Genomic_DNA"/>
</dbReference>
<dbReference type="RefSeq" id="WP_101343616.1">
    <property type="nucleotide sequence ID" value="NZ_PJAI02000014.1"/>
</dbReference>
<name>A0ABY3MVB1_9GAMM</name>
<comment type="caution">
    <text evidence="1">The sequence shown here is derived from an EMBL/GenBank/DDBJ whole genome shotgun (WGS) entry which is preliminary data.</text>
</comment>
<dbReference type="Proteomes" id="UP000815846">
    <property type="component" value="Unassembled WGS sequence"/>
</dbReference>
<sequence>MSLAAEMGLAIVAGAIGLAFANIDKMSKFKGAGFEAEMKMVHTMLESQTEPTIEQKAEAKAQQNLNHDENCILACLLKQGYTWRYANTIASETGIHKSEIIDYLHSLMAKGLTKNADGTNGEIWSITALGKSVQQQYQLNKL</sequence>
<evidence type="ECO:0000313" key="1">
    <source>
        <dbReference type="EMBL" id="TYK65049.1"/>
    </source>
</evidence>
<organism evidence="1 2">
    <name type="scientific">Colwellia echini</name>
    <dbReference type="NCBI Taxonomy" id="1982103"/>
    <lineage>
        <taxon>Bacteria</taxon>
        <taxon>Pseudomonadati</taxon>
        <taxon>Pseudomonadota</taxon>
        <taxon>Gammaproteobacteria</taxon>
        <taxon>Alteromonadales</taxon>
        <taxon>Colwelliaceae</taxon>
        <taxon>Colwellia</taxon>
    </lineage>
</organism>
<gene>
    <name evidence="1" type="ORF">CWS31_012190</name>
</gene>
<keyword evidence="2" id="KW-1185">Reference proteome</keyword>